<name>A0A0F9HS94_9ZZZZ</name>
<evidence type="ECO:0000313" key="1">
    <source>
        <dbReference type="EMBL" id="KKM18271.1"/>
    </source>
</evidence>
<reference evidence="1" key="1">
    <citation type="journal article" date="2015" name="Nature">
        <title>Complex archaea that bridge the gap between prokaryotes and eukaryotes.</title>
        <authorList>
            <person name="Spang A."/>
            <person name="Saw J.H."/>
            <person name="Jorgensen S.L."/>
            <person name="Zaremba-Niedzwiedzka K."/>
            <person name="Martijn J."/>
            <person name="Lind A.E."/>
            <person name="van Eijk R."/>
            <person name="Schleper C."/>
            <person name="Guy L."/>
            <person name="Ettema T.J."/>
        </authorList>
    </citation>
    <scope>NUCLEOTIDE SEQUENCE</scope>
</reference>
<feature type="non-terminal residue" evidence="1">
    <location>
        <position position="1"/>
    </location>
</feature>
<protein>
    <submittedName>
        <fullName evidence="1">Uncharacterized protein</fullName>
    </submittedName>
</protein>
<dbReference type="AlphaFoldDB" id="A0A0F9HS94"/>
<organism evidence="1">
    <name type="scientific">marine sediment metagenome</name>
    <dbReference type="NCBI Taxonomy" id="412755"/>
    <lineage>
        <taxon>unclassified sequences</taxon>
        <taxon>metagenomes</taxon>
        <taxon>ecological metagenomes</taxon>
    </lineage>
</organism>
<comment type="caution">
    <text evidence="1">The sequence shown here is derived from an EMBL/GenBank/DDBJ whole genome shotgun (WGS) entry which is preliminary data.</text>
</comment>
<sequence>SQRRIRLLREAKLAFHLRIFKGMNEFFNRFEDVQRIFIGGSNRIEKFVKNNIKDSKFVQKITFIAVSGEKGREGFQNFFKEIKKILSK</sequence>
<dbReference type="EMBL" id="LAZR01014257">
    <property type="protein sequence ID" value="KKM18271.1"/>
    <property type="molecule type" value="Genomic_DNA"/>
</dbReference>
<proteinExistence type="predicted"/>
<gene>
    <name evidence="1" type="ORF">LCGC14_1667360</name>
</gene>
<accession>A0A0F9HS94</accession>